<gene>
    <name evidence="1" type="ORF">MGMO_141c00090</name>
</gene>
<evidence type="ECO:0000313" key="2">
    <source>
        <dbReference type="Proteomes" id="UP000017842"/>
    </source>
</evidence>
<sequence length="203" mass="24123">MACIHKFASDLNLERVDFEATTLVVGTFNPGWDNLGNYAQWYYGRTANNYFWDVLPRLYENRNLRPAPHTEWKAFCRRHMIALTDLIYSINDADYDNPEHTDYLKNYKDDLIARHFHQFTVTDIPNLLAKHPTITHVYLTRRINDPFWRRLWQPVDDYCKKQDKSAKTLLTPSGGARFQIPKGENIGLRDFIFKQWQSNWHAL</sequence>
<keyword evidence="2" id="KW-1185">Reference proteome</keyword>
<organism evidence="1 2">
    <name type="scientific">Methyloglobulus morosus KoM1</name>
    <dbReference type="NCBI Taxonomy" id="1116472"/>
    <lineage>
        <taxon>Bacteria</taxon>
        <taxon>Pseudomonadati</taxon>
        <taxon>Pseudomonadota</taxon>
        <taxon>Gammaproteobacteria</taxon>
        <taxon>Methylococcales</taxon>
        <taxon>Methylococcaceae</taxon>
        <taxon>Methyloglobulus</taxon>
    </lineage>
</organism>
<reference evidence="1 2" key="1">
    <citation type="journal article" date="2013" name="Genome Announc.">
        <title>Draft Genome Sequence of the Methanotrophic Gammaproteobacterium Methyloglobulus morosus DSM 22980 Strain KoM1.</title>
        <authorList>
            <person name="Poehlein A."/>
            <person name="Deutzmann J.S."/>
            <person name="Daniel R."/>
            <person name="Simeonova D.D."/>
        </authorList>
    </citation>
    <scope>NUCLEOTIDE SEQUENCE [LARGE SCALE GENOMIC DNA]</scope>
    <source>
        <strain evidence="1 2">KoM1</strain>
    </source>
</reference>
<dbReference type="Proteomes" id="UP000017842">
    <property type="component" value="Unassembled WGS sequence"/>
</dbReference>
<comment type="caution">
    <text evidence="1">The sequence shown here is derived from an EMBL/GenBank/DDBJ whole genome shotgun (WGS) entry which is preliminary data.</text>
</comment>
<dbReference type="EMBL" id="AYLO01000130">
    <property type="protein sequence ID" value="ESS68926.1"/>
    <property type="molecule type" value="Genomic_DNA"/>
</dbReference>
<dbReference type="STRING" id="1116472.MGMO_141c00090"/>
<dbReference type="Gene3D" id="3.40.470.10">
    <property type="entry name" value="Uracil-DNA glycosylase-like domain"/>
    <property type="match status" value="1"/>
</dbReference>
<dbReference type="eggNOG" id="ENOG5033JG2">
    <property type="taxonomic scope" value="Bacteria"/>
</dbReference>
<proteinExistence type="predicted"/>
<evidence type="ECO:0000313" key="1">
    <source>
        <dbReference type="EMBL" id="ESS68926.1"/>
    </source>
</evidence>
<dbReference type="RefSeq" id="WP_023496123.1">
    <property type="nucleotide sequence ID" value="NZ_AYLO01000130.1"/>
</dbReference>
<protein>
    <submittedName>
        <fullName evidence="1">Uncharacterized protein</fullName>
    </submittedName>
</protein>
<dbReference type="InterPro" id="IPR036895">
    <property type="entry name" value="Uracil-DNA_glycosylase-like_sf"/>
</dbReference>
<name>V5DNA6_9GAMM</name>
<dbReference type="AlphaFoldDB" id="V5DNA6"/>
<dbReference type="OrthoDB" id="9794144at2"/>
<accession>V5DNA6</accession>